<reference evidence="2 3" key="1">
    <citation type="submission" date="2020-03" db="EMBL/GenBank/DDBJ databases">
        <title>Dissostichus mawsoni Genome sequencing and assembly.</title>
        <authorList>
            <person name="Park H."/>
        </authorList>
    </citation>
    <scope>NUCLEOTIDE SEQUENCE [LARGE SCALE GENOMIC DNA]</scope>
    <source>
        <strain evidence="2">DM0001</strain>
        <tissue evidence="2">Muscle</tissue>
    </source>
</reference>
<sequence>MVQRLGEFQVLLLAGLHADPHGVQFLSLSAQLRLQTRIQRAHLGFLCTNCQESPAFWFRTSISLLVWSSLSVRLDTADSSSPFSSSRRFFGDFSDDVNGRNVDHRRHRHHQNFLSGSFHHHDNRLHLGGLLLLLLLWCGGWRSLDGGGNHDGFWFWCSASSYDVSFMESVDTSAMPTAEMNMKPPKTMKPRVCGSETSITMVLGVSVGLTLSTVAAVHLNQTWDRERLHQGVVRDLERQDRRKDNLRLLEEQRSLTAQLQEEQRRSRGEEQRRSRGGAEEEQRRSRGGAEDSSEPLGGGEDEGLEEGEVEGETLLIVESEDQGSVDLSHDQSGDSLTSELEEGGGCEETSFHCDRCHKWIPAGEDDCSEDGKESFERMRLTWQQVTSSLWTHSLPLQVVMLAMYNLSLEGTGRQGYFRWKEDICAFIGRHWNFLLGTRKKTSTWWSTVAGCLSVGSPTFFRSGAQEFGEPGWWKLVQNRPPTLRPDTEKSTTKAKGMGLRKRGARNPVENAIQLKEKRCRTQEAKDIRRAQKEASGGGGGYTDRSASSTPVKLGGGRGGNAGRRPDLVLEKGEGMIDPGMEYLPPPRASLVARKKLRPAAPHIKREAESEDDEGHDEEFEGPVGRREGPSLSAGGCVGAGGPERRRINHPEKADEEPQTPCFSPLSLYEERMLLRRLASCPLALAVTPQAKRLHRKLLVRQAKRQRGLPLLDVDRAVSATLSLVGGIYGATGTLMRGGLLGKYCTNSQESRILDRFQTNLSSRRGLQQTPVSFCHRLTGAEGSSDLSIKSPYTARILKPYIRRDYESRPVKLRLLEEIRAYPHRKNPNWVPEPNAPIDYCYVRPNHIPSVNAMCNESYWPGVDLSECLQYPDFSVVVLYKKVVIAFGFMVPDVKYNEAYISFLLTCMGKDVTLHVSASNAAMLLYQKFGFKAEEYILDFYDKYYPVDSIECRHAFFLRLRR</sequence>
<feature type="region of interest" description="Disordered" evidence="1">
    <location>
        <begin position="257"/>
        <end position="307"/>
    </location>
</feature>
<name>A0A7J5YNS4_DISMA</name>
<feature type="region of interest" description="Disordered" evidence="1">
    <location>
        <begin position="596"/>
        <end position="661"/>
    </location>
</feature>
<proteinExistence type="predicted"/>
<dbReference type="SUPFAM" id="SSF55729">
    <property type="entry name" value="Acyl-CoA N-acyltransferases (Nat)"/>
    <property type="match status" value="1"/>
</dbReference>
<dbReference type="OrthoDB" id="4080456at2759"/>
<feature type="region of interest" description="Disordered" evidence="1">
    <location>
        <begin position="475"/>
        <end position="501"/>
    </location>
</feature>
<dbReference type="Proteomes" id="UP000518266">
    <property type="component" value="Unassembled WGS sequence"/>
</dbReference>
<evidence type="ECO:0008006" key="4">
    <source>
        <dbReference type="Google" id="ProtNLM"/>
    </source>
</evidence>
<dbReference type="PANTHER" id="PTHR20916">
    <property type="entry name" value="CYSTEINE AND GLYCINE-RICH PROTEIN 2 BINDING PROTEIN"/>
    <property type="match status" value="1"/>
</dbReference>
<accession>A0A7J5YNS4</accession>
<dbReference type="Pfam" id="PF15786">
    <property type="entry name" value="PET117"/>
    <property type="match status" value="1"/>
</dbReference>
<dbReference type="AlphaFoldDB" id="A0A7J5YNS4"/>
<dbReference type="EMBL" id="JAAKFY010000010">
    <property type="protein sequence ID" value="KAF3850399.1"/>
    <property type="molecule type" value="Genomic_DNA"/>
</dbReference>
<organism evidence="2 3">
    <name type="scientific">Dissostichus mawsoni</name>
    <name type="common">Antarctic cod</name>
    <dbReference type="NCBI Taxonomy" id="36200"/>
    <lineage>
        <taxon>Eukaryota</taxon>
        <taxon>Metazoa</taxon>
        <taxon>Chordata</taxon>
        <taxon>Craniata</taxon>
        <taxon>Vertebrata</taxon>
        <taxon>Euteleostomi</taxon>
        <taxon>Actinopterygii</taxon>
        <taxon>Neopterygii</taxon>
        <taxon>Teleostei</taxon>
        <taxon>Neoteleostei</taxon>
        <taxon>Acanthomorphata</taxon>
        <taxon>Eupercaria</taxon>
        <taxon>Perciformes</taxon>
        <taxon>Notothenioidei</taxon>
        <taxon>Nototheniidae</taxon>
        <taxon>Dissostichus</taxon>
    </lineage>
</organism>
<gene>
    <name evidence="2" type="ORF">F7725_012171</name>
</gene>
<evidence type="ECO:0000313" key="2">
    <source>
        <dbReference type="EMBL" id="KAF3850399.1"/>
    </source>
</evidence>
<feature type="compositionally biased region" description="Acidic residues" evidence="1">
    <location>
        <begin position="608"/>
        <end position="620"/>
    </location>
</feature>
<protein>
    <recommendedName>
        <fullName evidence="4">N-acetyltransferase domain-containing protein</fullName>
    </recommendedName>
</protein>
<dbReference type="Gene3D" id="3.90.980.20">
    <property type="match status" value="1"/>
</dbReference>
<evidence type="ECO:0000256" key="1">
    <source>
        <dbReference type="SAM" id="MobiDB-lite"/>
    </source>
</evidence>
<dbReference type="GO" id="GO:0004402">
    <property type="term" value="F:histone acetyltransferase activity"/>
    <property type="evidence" value="ECO:0007669"/>
    <property type="project" value="TreeGrafter"/>
</dbReference>
<keyword evidence="3" id="KW-1185">Reference proteome</keyword>
<feature type="region of interest" description="Disordered" evidence="1">
    <location>
        <begin position="321"/>
        <end position="346"/>
    </location>
</feature>
<evidence type="ECO:0000313" key="3">
    <source>
        <dbReference type="Proteomes" id="UP000518266"/>
    </source>
</evidence>
<feature type="compositionally biased region" description="Basic and acidic residues" evidence="1">
    <location>
        <begin position="642"/>
        <end position="652"/>
    </location>
</feature>
<dbReference type="InterPro" id="IPR016181">
    <property type="entry name" value="Acyl_CoA_acyltransferase"/>
</dbReference>
<feature type="compositionally biased region" description="Basic and acidic residues" evidence="1">
    <location>
        <begin position="261"/>
        <end position="289"/>
    </location>
</feature>
<feature type="compositionally biased region" description="Basic and acidic residues" evidence="1">
    <location>
        <begin position="519"/>
        <end position="532"/>
    </location>
</feature>
<dbReference type="PANTHER" id="PTHR20916:SF26">
    <property type="entry name" value="CYSTEINE-RICH PROTEIN 2-BINDING PROTEIN"/>
    <property type="match status" value="1"/>
</dbReference>
<dbReference type="InterPro" id="IPR031568">
    <property type="entry name" value="Pet117"/>
</dbReference>
<feature type="region of interest" description="Disordered" evidence="1">
    <location>
        <begin position="519"/>
        <end position="565"/>
    </location>
</feature>
<comment type="caution">
    <text evidence="2">The sequence shown here is derived from an EMBL/GenBank/DDBJ whole genome shotgun (WGS) entry which is preliminary data.</text>
</comment>